<dbReference type="Proteomes" id="UP000198975">
    <property type="component" value="Unassembled WGS sequence"/>
</dbReference>
<evidence type="ECO:0008006" key="3">
    <source>
        <dbReference type="Google" id="ProtNLM"/>
    </source>
</evidence>
<protein>
    <recommendedName>
        <fullName evidence="3">DUF2556 domain-containing protein</fullName>
    </recommendedName>
</protein>
<keyword evidence="2" id="KW-1185">Reference proteome</keyword>
<dbReference type="OrthoDB" id="6571029at2"/>
<evidence type="ECO:0000313" key="2">
    <source>
        <dbReference type="Proteomes" id="UP000198975"/>
    </source>
</evidence>
<sequence>MIRKYWWLVAFALSILILDVVIMQWIEYLTTEMDKCRNMNSVNPLKLVNCESL</sequence>
<proteinExistence type="predicted"/>
<name>A0A1C4E7A8_9ENTR</name>
<evidence type="ECO:0000313" key="1">
    <source>
        <dbReference type="EMBL" id="SCC39464.1"/>
    </source>
</evidence>
<dbReference type="EMBL" id="FMAY01000018">
    <property type="protein sequence ID" value="SCC39464.1"/>
    <property type="molecule type" value="Genomic_DNA"/>
</dbReference>
<gene>
    <name evidence="1" type="ORF">GA0061071_11870</name>
</gene>
<dbReference type="AlphaFoldDB" id="A0A1C4E7A8"/>
<reference evidence="2" key="1">
    <citation type="submission" date="2016-08" db="EMBL/GenBank/DDBJ databases">
        <authorList>
            <person name="Varghese N."/>
            <person name="Submissions Spin"/>
        </authorList>
    </citation>
    <scope>NUCLEOTIDE SEQUENCE [LARGE SCALE GENOMIC DNA]</scope>
    <source>
        <strain evidence="2">REICA_082</strain>
    </source>
</reference>
<dbReference type="InterPro" id="IPR022540">
    <property type="entry name" value="DUF2556"/>
</dbReference>
<organism evidence="1 2">
    <name type="scientific">Kosakonia oryzendophytica</name>
    <dbReference type="NCBI Taxonomy" id="1005665"/>
    <lineage>
        <taxon>Bacteria</taxon>
        <taxon>Pseudomonadati</taxon>
        <taxon>Pseudomonadota</taxon>
        <taxon>Gammaproteobacteria</taxon>
        <taxon>Enterobacterales</taxon>
        <taxon>Enterobacteriaceae</taxon>
        <taxon>Kosakonia</taxon>
    </lineage>
</organism>
<accession>A0A1C4E7A8</accession>
<dbReference type="Pfam" id="PF10831">
    <property type="entry name" value="DUF2556"/>
    <property type="match status" value="1"/>
</dbReference>
<dbReference type="RefSeq" id="WP_071889848.1">
    <property type="nucleotide sequence ID" value="NZ_CP115659.1"/>
</dbReference>